<reference evidence="2" key="2">
    <citation type="journal article" date="2023" name="Int. J. Mol. Sci.">
        <title>De Novo Assembly and Annotation of 11 Diverse Shrub Willow (Salix) Genomes Reveals Novel Gene Organization in Sex-Linked Regions.</title>
        <authorList>
            <person name="Hyden B."/>
            <person name="Feng K."/>
            <person name="Yates T.B."/>
            <person name="Jawdy S."/>
            <person name="Cereghino C."/>
            <person name="Smart L.B."/>
            <person name="Muchero W."/>
        </authorList>
    </citation>
    <scope>NUCLEOTIDE SEQUENCE</scope>
    <source>
        <tissue evidence="2">Shoot tip</tissue>
    </source>
</reference>
<feature type="compositionally biased region" description="Basic and acidic residues" evidence="1">
    <location>
        <begin position="72"/>
        <end position="81"/>
    </location>
</feature>
<comment type="caution">
    <text evidence="2">The sequence shown here is derived from an EMBL/GenBank/DDBJ whole genome shotgun (WGS) entry which is preliminary data.</text>
</comment>
<keyword evidence="3" id="KW-1185">Reference proteome</keyword>
<dbReference type="Proteomes" id="UP001141253">
    <property type="component" value="Chromosome 10"/>
</dbReference>
<evidence type="ECO:0000313" key="3">
    <source>
        <dbReference type="Proteomes" id="UP001141253"/>
    </source>
</evidence>
<evidence type="ECO:0000313" key="2">
    <source>
        <dbReference type="EMBL" id="KAJ6312682.1"/>
    </source>
</evidence>
<gene>
    <name evidence="2" type="ORF">OIU77_014243</name>
</gene>
<reference evidence="2" key="1">
    <citation type="submission" date="2022-10" db="EMBL/GenBank/DDBJ databases">
        <authorList>
            <person name="Hyden B.L."/>
            <person name="Feng K."/>
            <person name="Yates T."/>
            <person name="Jawdy S."/>
            <person name="Smart L.B."/>
            <person name="Muchero W."/>
        </authorList>
    </citation>
    <scope>NUCLEOTIDE SEQUENCE</scope>
    <source>
        <tissue evidence="2">Shoot tip</tissue>
    </source>
</reference>
<organism evidence="2 3">
    <name type="scientific">Salix suchowensis</name>
    <dbReference type="NCBI Taxonomy" id="1278906"/>
    <lineage>
        <taxon>Eukaryota</taxon>
        <taxon>Viridiplantae</taxon>
        <taxon>Streptophyta</taxon>
        <taxon>Embryophyta</taxon>
        <taxon>Tracheophyta</taxon>
        <taxon>Spermatophyta</taxon>
        <taxon>Magnoliopsida</taxon>
        <taxon>eudicotyledons</taxon>
        <taxon>Gunneridae</taxon>
        <taxon>Pentapetalae</taxon>
        <taxon>rosids</taxon>
        <taxon>fabids</taxon>
        <taxon>Malpighiales</taxon>
        <taxon>Salicaceae</taxon>
        <taxon>Saliceae</taxon>
        <taxon>Salix</taxon>
    </lineage>
</organism>
<name>A0ABQ8ZX53_9ROSI</name>
<proteinExistence type="predicted"/>
<accession>A0ABQ8ZX53</accession>
<evidence type="ECO:0000256" key="1">
    <source>
        <dbReference type="SAM" id="MobiDB-lite"/>
    </source>
</evidence>
<feature type="region of interest" description="Disordered" evidence="1">
    <location>
        <begin position="1"/>
        <end position="89"/>
    </location>
</feature>
<sequence>MANISPSGRADEGGDPTARSGPGGSAAGNPTARRGAGGSAEDRDPTTSRTDVDPTTVRYAGGSGDIAEDSDPTARRTDADPNVHQYADNPVSIQRQILCHVATER</sequence>
<dbReference type="EMBL" id="JAPFFI010000024">
    <property type="protein sequence ID" value="KAJ6312682.1"/>
    <property type="molecule type" value="Genomic_DNA"/>
</dbReference>
<feature type="compositionally biased region" description="Basic and acidic residues" evidence="1">
    <location>
        <begin position="40"/>
        <end position="52"/>
    </location>
</feature>
<protein>
    <submittedName>
        <fullName evidence="2">Uncharacterized protein</fullName>
    </submittedName>
</protein>